<dbReference type="Proteomes" id="UP000663834">
    <property type="component" value="Unassembled WGS sequence"/>
</dbReference>
<protein>
    <submittedName>
        <fullName evidence="1">Uncharacterized protein</fullName>
    </submittedName>
</protein>
<name>A0A815Z0D9_9BILA</name>
<proteinExistence type="predicted"/>
<reference evidence="1" key="1">
    <citation type="submission" date="2021-02" db="EMBL/GenBank/DDBJ databases">
        <authorList>
            <person name="Nowell W R."/>
        </authorList>
    </citation>
    <scope>NUCLEOTIDE SEQUENCE</scope>
</reference>
<gene>
    <name evidence="1" type="ORF">KQP761_LOCUS19789</name>
</gene>
<organism evidence="1 2">
    <name type="scientific">Rotaria magnacalcarata</name>
    <dbReference type="NCBI Taxonomy" id="392030"/>
    <lineage>
        <taxon>Eukaryota</taxon>
        <taxon>Metazoa</taxon>
        <taxon>Spiralia</taxon>
        <taxon>Gnathifera</taxon>
        <taxon>Rotifera</taxon>
        <taxon>Eurotatoria</taxon>
        <taxon>Bdelloidea</taxon>
        <taxon>Philodinida</taxon>
        <taxon>Philodinidae</taxon>
        <taxon>Rotaria</taxon>
    </lineage>
</organism>
<accession>A0A815Z0D9</accession>
<evidence type="ECO:0000313" key="1">
    <source>
        <dbReference type="EMBL" id="CAF1577299.1"/>
    </source>
</evidence>
<dbReference type="AlphaFoldDB" id="A0A815Z0D9"/>
<sequence>MIFVVFDNSYHIGAFCTPFGQSFNCTDQLLAWPNVSLAMKNSQFEGITYNSISDTYFVAQETIETEMKDVFRANVFEIRIILTDSTPIRVLESCIINWNFSTDNKGIEGLEFVTHQSSGRSYLLALCEVNECDPKST</sequence>
<dbReference type="OrthoDB" id="340166at2759"/>
<dbReference type="EMBL" id="CAJNOW010010193">
    <property type="protein sequence ID" value="CAF1577299.1"/>
    <property type="molecule type" value="Genomic_DNA"/>
</dbReference>
<evidence type="ECO:0000313" key="2">
    <source>
        <dbReference type="Proteomes" id="UP000663834"/>
    </source>
</evidence>
<comment type="caution">
    <text evidence="1">The sequence shown here is derived from an EMBL/GenBank/DDBJ whole genome shotgun (WGS) entry which is preliminary data.</text>
</comment>